<reference evidence="1 2" key="1">
    <citation type="submission" date="2020-10" db="EMBL/GenBank/DDBJ databases">
        <title>Connecting structure to function with the recovery of over 1000 high-quality activated sludge metagenome-assembled genomes encoding full-length rRNA genes using long-read sequencing.</title>
        <authorList>
            <person name="Singleton C.M."/>
            <person name="Petriglieri F."/>
            <person name="Kristensen J.M."/>
            <person name="Kirkegaard R.H."/>
            <person name="Michaelsen T.Y."/>
            <person name="Andersen M.H."/>
            <person name="Karst S.M."/>
            <person name="Dueholm M.S."/>
            <person name="Nielsen P.H."/>
            <person name="Albertsen M."/>
        </authorList>
    </citation>
    <scope>NUCLEOTIDE SEQUENCE [LARGE SCALE GENOMIC DNA]</scope>
    <source>
        <strain evidence="1">Ribe_18-Q3-R11-54_MAXAC.273</strain>
    </source>
</reference>
<evidence type="ECO:0000313" key="1">
    <source>
        <dbReference type="EMBL" id="MBK9983929.1"/>
    </source>
</evidence>
<name>A0A9D7T029_9BACT</name>
<protein>
    <submittedName>
        <fullName evidence="1">GNAT family N-acetyltransferase</fullName>
    </submittedName>
</protein>
<evidence type="ECO:0000313" key="2">
    <source>
        <dbReference type="Proteomes" id="UP000808337"/>
    </source>
</evidence>
<dbReference type="SUPFAM" id="SSF55729">
    <property type="entry name" value="Acyl-CoA N-acyltransferases (Nat)"/>
    <property type="match status" value="1"/>
</dbReference>
<organism evidence="1 2">
    <name type="scientific">Candidatus Opimibacter skivensis</name>
    <dbReference type="NCBI Taxonomy" id="2982028"/>
    <lineage>
        <taxon>Bacteria</taxon>
        <taxon>Pseudomonadati</taxon>
        <taxon>Bacteroidota</taxon>
        <taxon>Saprospiria</taxon>
        <taxon>Saprospirales</taxon>
        <taxon>Saprospiraceae</taxon>
        <taxon>Candidatus Opimibacter</taxon>
    </lineage>
</organism>
<gene>
    <name evidence="1" type="ORF">IPP15_16445</name>
</gene>
<dbReference type="AlphaFoldDB" id="A0A9D7T029"/>
<dbReference type="Gene3D" id="3.40.630.30">
    <property type="match status" value="1"/>
</dbReference>
<comment type="caution">
    <text evidence="1">The sequence shown here is derived from an EMBL/GenBank/DDBJ whole genome shotgun (WGS) entry which is preliminary data.</text>
</comment>
<dbReference type="Proteomes" id="UP000808337">
    <property type="component" value="Unassembled WGS sequence"/>
</dbReference>
<sequence>MSSIHFTTAQTDKDLLGIIELQKNNIAPHLTAEEIQSQGFLTVVHTLDDLRKMNDIEQHIICKDGDNVIAYTLAMTVHSKNDLPILFPMFEKFEKILYLDKPVSAFNYIIVGQACVDKQHRGQGILDKCYEVFKNNFDGRYDFAITEISCRNTRSLKAHQRIGFNEVFIYTAPDLEDWSVVIWEW</sequence>
<proteinExistence type="predicted"/>
<dbReference type="InterPro" id="IPR016181">
    <property type="entry name" value="Acyl_CoA_acyltransferase"/>
</dbReference>
<accession>A0A9D7T029</accession>
<dbReference type="EMBL" id="JADKGY010000029">
    <property type="protein sequence ID" value="MBK9983929.1"/>
    <property type="molecule type" value="Genomic_DNA"/>
</dbReference>